<feature type="compositionally biased region" description="Polar residues" evidence="1">
    <location>
        <begin position="37"/>
        <end position="47"/>
    </location>
</feature>
<gene>
    <name evidence="2" type="ORF">D8674_000282</name>
</gene>
<dbReference type="Proteomes" id="UP000327157">
    <property type="component" value="Chromosome 1"/>
</dbReference>
<keyword evidence="3" id="KW-1185">Reference proteome</keyword>
<evidence type="ECO:0000313" key="2">
    <source>
        <dbReference type="EMBL" id="KAB2597362.1"/>
    </source>
</evidence>
<evidence type="ECO:0000256" key="1">
    <source>
        <dbReference type="SAM" id="MobiDB-lite"/>
    </source>
</evidence>
<reference evidence="3" key="2">
    <citation type="submission" date="2019-10" db="EMBL/GenBank/DDBJ databases">
        <title>A de novo genome assembly of a pear dwarfing rootstock.</title>
        <authorList>
            <person name="Wang F."/>
            <person name="Wang J."/>
            <person name="Li S."/>
            <person name="Zhang Y."/>
            <person name="Fang M."/>
            <person name="Ma L."/>
            <person name="Zhao Y."/>
            <person name="Jiang S."/>
        </authorList>
    </citation>
    <scope>NUCLEOTIDE SEQUENCE [LARGE SCALE GENOMIC DNA]</scope>
</reference>
<accession>A0A5N5F854</accession>
<name>A0A5N5F854_9ROSA</name>
<reference evidence="2 3" key="3">
    <citation type="submission" date="2019-11" db="EMBL/GenBank/DDBJ databases">
        <title>A de novo genome assembly of a pear dwarfing rootstock.</title>
        <authorList>
            <person name="Wang F."/>
            <person name="Wang J."/>
            <person name="Li S."/>
            <person name="Zhang Y."/>
            <person name="Fang M."/>
            <person name="Ma L."/>
            <person name="Zhao Y."/>
            <person name="Jiang S."/>
        </authorList>
    </citation>
    <scope>NUCLEOTIDE SEQUENCE [LARGE SCALE GENOMIC DNA]</scope>
    <source>
        <strain evidence="2">S2</strain>
        <tissue evidence="2">Leaf</tissue>
    </source>
</reference>
<evidence type="ECO:0000313" key="3">
    <source>
        <dbReference type="Proteomes" id="UP000327157"/>
    </source>
</evidence>
<organism evidence="2 3">
    <name type="scientific">Pyrus ussuriensis x Pyrus communis</name>
    <dbReference type="NCBI Taxonomy" id="2448454"/>
    <lineage>
        <taxon>Eukaryota</taxon>
        <taxon>Viridiplantae</taxon>
        <taxon>Streptophyta</taxon>
        <taxon>Embryophyta</taxon>
        <taxon>Tracheophyta</taxon>
        <taxon>Spermatophyta</taxon>
        <taxon>Magnoliopsida</taxon>
        <taxon>eudicotyledons</taxon>
        <taxon>Gunneridae</taxon>
        <taxon>Pentapetalae</taxon>
        <taxon>rosids</taxon>
        <taxon>fabids</taxon>
        <taxon>Rosales</taxon>
        <taxon>Rosaceae</taxon>
        <taxon>Amygdaloideae</taxon>
        <taxon>Maleae</taxon>
        <taxon>Pyrus</taxon>
    </lineage>
</organism>
<protein>
    <submittedName>
        <fullName evidence="2">Uncharacterized protein</fullName>
    </submittedName>
</protein>
<sequence length="62" mass="7294">MVLKPPKPMRKIIRQHPGRRFINIRETLHRCLRKPSINAQGNPSSVPRETFRQCPRKHSIIA</sequence>
<comment type="caution">
    <text evidence="2">The sequence shown here is derived from an EMBL/GenBank/DDBJ whole genome shotgun (WGS) entry which is preliminary data.</text>
</comment>
<proteinExistence type="predicted"/>
<dbReference type="EMBL" id="SMOL01000768">
    <property type="protein sequence ID" value="KAB2597362.1"/>
    <property type="molecule type" value="Genomic_DNA"/>
</dbReference>
<dbReference type="AlphaFoldDB" id="A0A5N5F854"/>
<feature type="region of interest" description="Disordered" evidence="1">
    <location>
        <begin position="35"/>
        <end position="62"/>
    </location>
</feature>
<reference evidence="2 3" key="1">
    <citation type="submission" date="2019-09" db="EMBL/GenBank/DDBJ databases">
        <authorList>
            <person name="Ou C."/>
        </authorList>
    </citation>
    <scope>NUCLEOTIDE SEQUENCE [LARGE SCALE GENOMIC DNA]</scope>
    <source>
        <strain evidence="2">S2</strain>
        <tissue evidence="2">Leaf</tissue>
    </source>
</reference>